<keyword evidence="2 6" id="KW-0698">rRNA processing</keyword>
<dbReference type="EMBL" id="MUYV01000005">
    <property type="protein sequence ID" value="OOS25335.1"/>
    <property type="molecule type" value="Genomic_DNA"/>
</dbReference>
<sequence length="228" mass="24956">MTVKFSKIPHQAEAFFGAIETAAASLGLDISKDQIEQILRYLDGLLLWGKAYNLTAITDPNEALIKHIFDCMAIVPHLPFADQSGIRLLDIGTGAGLPSVILAILRPDWHIDALDSNQKKIRFIRQIASDLKLGNITPIAARIEHHQTEAAQAYQVITSRAFASLNDFVGLAAPCLASDGVLYAMKGKTPTADEIEALPAWQTEVRVLNVPKLNEDRCVVYLNKSALN</sequence>
<protein>
    <recommendedName>
        <fullName evidence="6">Ribosomal RNA small subunit methyltransferase G</fullName>
        <ecNumber evidence="6">2.1.1.170</ecNumber>
    </recommendedName>
    <alternativeName>
        <fullName evidence="6">16S rRNA 7-methylguanosine methyltransferase</fullName>
        <shortName evidence="6">16S rRNA m7G methyltransferase</shortName>
    </alternativeName>
</protein>
<gene>
    <name evidence="6" type="primary">rsmG</name>
    <name evidence="7" type="ORF">B0681_04760</name>
</gene>
<dbReference type="CDD" id="cd02440">
    <property type="entry name" value="AdoMet_MTases"/>
    <property type="match status" value="1"/>
</dbReference>
<dbReference type="GO" id="GO:0070043">
    <property type="term" value="F:rRNA (guanine-N7-)-methyltransferase activity"/>
    <property type="evidence" value="ECO:0007669"/>
    <property type="project" value="UniProtKB-UniRule"/>
</dbReference>
<accession>A0A1T0CSL4</accession>
<dbReference type="Pfam" id="PF02527">
    <property type="entry name" value="GidB"/>
    <property type="match status" value="1"/>
</dbReference>
<dbReference type="EC" id="2.1.1.170" evidence="6"/>
<evidence type="ECO:0000256" key="1">
    <source>
        <dbReference type="ARBA" id="ARBA00022490"/>
    </source>
</evidence>
<evidence type="ECO:0000256" key="2">
    <source>
        <dbReference type="ARBA" id="ARBA00022552"/>
    </source>
</evidence>
<dbReference type="PANTHER" id="PTHR31760">
    <property type="entry name" value="S-ADENOSYL-L-METHIONINE-DEPENDENT METHYLTRANSFERASES SUPERFAMILY PROTEIN"/>
    <property type="match status" value="1"/>
</dbReference>
<dbReference type="Proteomes" id="UP000190683">
    <property type="component" value="Unassembled WGS sequence"/>
</dbReference>
<dbReference type="RefSeq" id="WP_078317605.1">
    <property type="nucleotide sequence ID" value="NZ_MUYV01000005.1"/>
</dbReference>
<proteinExistence type="inferred from homology"/>
<comment type="function">
    <text evidence="6">Specifically methylates the N7 position of guanine in position 527 of 16S rRNA.</text>
</comment>
<keyword evidence="4 6" id="KW-0808">Transferase</keyword>
<keyword evidence="1 6" id="KW-0963">Cytoplasm</keyword>
<feature type="binding site" evidence="6">
    <location>
        <position position="92"/>
    </location>
    <ligand>
        <name>S-adenosyl-L-methionine</name>
        <dbReference type="ChEBI" id="CHEBI:59789"/>
    </ligand>
</feature>
<keyword evidence="3 6" id="KW-0489">Methyltransferase</keyword>
<feature type="binding site" evidence="6">
    <location>
        <position position="97"/>
    </location>
    <ligand>
        <name>S-adenosyl-L-methionine</name>
        <dbReference type="ChEBI" id="CHEBI:59789"/>
    </ligand>
</feature>
<dbReference type="GO" id="GO:0005829">
    <property type="term" value="C:cytosol"/>
    <property type="evidence" value="ECO:0007669"/>
    <property type="project" value="TreeGrafter"/>
</dbReference>
<comment type="caution">
    <text evidence="7">The sequence shown here is derived from an EMBL/GenBank/DDBJ whole genome shotgun (WGS) entry which is preliminary data.</text>
</comment>
<feature type="binding site" evidence="6">
    <location>
        <position position="160"/>
    </location>
    <ligand>
        <name>S-adenosyl-L-methionine</name>
        <dbReference type="ChEBI" id="CHEBI:59789"/>
    </ligand>
</feature>
<dbReference type="Gene3D" id="3.40.50.150">
    <property type="entry name" value="Vaccinia Virus protein VP39"/>
    <property type="match status" value="1"/>
</dbReference>
<feature type="binding site" evidence="6">
    <location>
        <begin position="143"/>
        <end position="144"/>
    </location>
    <ligand>
        <name>S-adenosyl-L-methionine</name>
        <dbReference type="ChEBI" id="CHEBI:59789"/>
    </ligand>
</feature>
<comment type="similarity">
    <text evidence="6">Belongs to the methyltransferase superfamily. RNA methyltransferase RsmG family.</text>
</comment>
<dbReference type="PIRSF" id="PIRSF003078">
    <property type="entry name" value="GidB"/>
    <property type="match status" value="1"/>
</dbReference>
<comment type="catalytic activity">
    <reaction evidence="6">
        <text>guanosine(527) in 16S rRNA + S-adenosyl-L-methionine = N(7)-methylguanosine(527) in 16S rRNA + S-adenosyl-L-homocysteine</text>
        <dbReference type="Rhea" id="RHEA:42732"/>
        <dbReference type="Rhea" id="RHEA-COMP:10209"/>
        <dbReference type="Rhea" id="RHEA-COMP:10210"/>
        <dbReference type="ChEBI" id="CHEBI:57856"/>
        <dbReference type="ChEBI" id="CHEBI:59789"/>
        <dbReference type="ChEBI" id="CHEBI:74269"/>
        <dbReference type="ChEBI" id="CHEBI:74480"/>
        <dbReference type="EC" id="2.1.1.170"/>
    </reaction>
</comment>
<evidence type="ECO:0000256" key="6">
    <source>
        <dbReference type="HAMAP-Rule" id="MF_00074"/>
    </source>
</evidence>
<dbReference type="PANTHER" id="PTHR31760:SF0">
    <property type="entry name" value="S-ADENOSYL-L-METHIONINE-DEPENDENT METHYLTRANSFERASES SUPERFAMILY PROTEIN"/>
    <property type="match status" value="1"/>
</dbReference>
<evidence type="ECO:0000313" key="8">
    <source>
        <dbReference type="Proteomes" id="UP000190683"/>
    </source>
</evidence>
<reference evidence="7 8" key="1">
    <citation type="submission" date="2017-02" db="EMBL/GenBank/DDBJ databases">
        <title>Draft genome sequence of Moraxella porci CCUG 54912T type strain.</title>
        <authorList>
            <person name="Salva-Serra F."/>
            <person name="Engstrom-Jakobsson H."/>
            <person name="Thorell K."/>
            <person name="Jaen-Luchoro D."/>
            <person name="Gonzales-Siles L."/>
            <person name="Karlsson R."/>
            <person name="Yazdan S."/>
            <person name="Boulund F."/>
            <person name="Johnning A."/>
            <person name="Engstrand L."/>
            <person name="Kristiansson E."/>
            <person name="Moore E."/>
        </authorList>
    </citation>
    <scope>NUCLEOTIDE SEQUENCE [LARGE SCALE GENOMIC DNA]</scope>
    <source>
        <strain evidence="7 8">CCUG 54912</strain>
    </source>
</reference>
<comment type="subcellular location">
    <subcellularLocation>
        <location evidence="6">Cytoplasm</location>
    </subcellularLocation>
</comment>
<keyword evidence="8" id="KW-1185">Reference proteome</keyword>
<dbReference type="InterPro" id="IPR003682">
    <property type="entry name" value="rRNA_ssu_MeTfrase_G"/>
</dbReference>
<dbReference type="STRING" id="573983.B0681_04760"/>
<dbReference type="HAMAP" id="MF_00074">
    <property type="entry name" value="16SrRNA_methyltr_G"/>
    <property type="match status" value="1"/>
</dbReference>
<evidence type="ECO:0000313" key="7">
    <source>
        <dbReference type="EMBL" id="OOS25335.1"/>
    </source>
</evidence>
<dbReference type="SUPFAM" id="SSF53335">
    <property type="entry name" value="S-adenosyl-L-methionine-dependent methyltransferases"/>
    <property type="match status" value="1"/>
</dbReference>
<keyword evidence="5 6" id="KW-0949">S-adenosyl-L-methionine</keyword>
<dbReference type="NCBIfam" id="TIGR00138">
    <property type="entry name" value="rsmG_gidB"/>
    <property type="match status" value="1"/>
</dbReference>
<evidence type="ECO:0000256" key="5">
    <source>
        <dbReference type="ARBA" id="ARBA00022691"/>
    </source>
</evidence>
<comment type="caution">
    <text evidence="6">Lacks conserved residue(s) required for the propagation of feature annotation.</text>
</comment>
<evidence type="ECO:0000256" key="3">
    <source>
        <dbReference type="ARBA" id="ARBA00022603"/>
    </source>
</evidence>
<dbReference type="AlphaFoldDB" id="A0A1T0CSL4"/>
<organism evidence="7 8">
    <name type="scientific">Moraxella porci DSM 25326</name>
    <dbReference type="NCBI Taxonomy" id="573983"/>
    <lineage>
        <taxon>Bacteria</taxon>
        <taxon>Pseudomonadati</taxon>
        <taxon>Pseudomonadota</taxon>
        <taxon>Gammaproteobacteria</taxon>
        <taxon>Moraxellales</taxon>
        <taxon>Moraxellaceae</taxon>
        <taxon>Moraxella</taxon>
    </lineage>
</organism>
<name>A0A1T0CSL4_9GAMM</name>
<dbReference type="InterPro" id="IPR029063">
    <property type="entry name" value="SAM-dependent_MTases_sf"/>
</dbReference>
<evidence type="ECO:0000256" key="4">
    <source>
        <dbReference type="ARBA" id="ARBA00022679"/>
    </source>
</evidence>